<evidence type="ECO:0000256" key="1">
    <source>
        <dbReference type="ARBA" id="ARBA00004123"/>
    </source>
</evidence>
<name>A0A3B3ZI23_9GOBI</name>
<dbReference type="PANTHER" id="PTHR45636">
    <property type="entry name" value="PAIRED BOX PROTEIN PAX-6-RELATED-RELATED"/>
    <property type="match status" value="1"/>
</dbReference>
<dbReference type="Proteomes" id="UP000261520">
    <property type="component" value="Unplaced"/>
</dbReference>
<dbReference type="STRING" id="409849.ENSPMGP00000004258"/>
<dbReference type="InterPro" id="IPR043565">
    <property type="entry name" value="PAX_fam"/>
</dbReference>
<dbReference type="Pfam" id="PF00292">
    <property type="entry name" value="PAX"/>
    <property type="match status" value="1"/>
</dbReference>
<dbReference type="GO" id="GO:0005634">
    <property type="term" value="C:nucleus"/>
    <property type="evidence" value="ECO:0007669"/>
    <property type="project" value="UniProtKB-SubCell"/>
</dbReference>
<evidence type="ECO:0000256" key="6">
    <source>
        <dbReference type="ARBA" id="ARBA00023163"/>
    </source>
</evidence>
<dbReference type="PRINTS" id="PR00027">
    <property type="entry name" value="PAIREDBOX"/>
</dbReference>
<organism evidence="10 11">
    <name type="scientific">Periophthalmus magnuspinnatus</name>
    <dbReference type="NCBI Taxonomy" id="409849"/>
    <lineage>
        <taxon>Eukaryota</taxon>
        <taxon>Metazoa</taxon>
        <taxon>Chordata</taxon>
        <taxon>Craniata</taxon>
        <taxon>Vertebrata</taxon>
        <taxon>Euteleostomi</taxon>
        <taxon>Actinopterygii</taxon>
        <taxon>Neopterygii</taxon>
        <taxon>Teleostei</taxon>
        <taxon>Neoteleostei</taxon>
        <taxon>Acanthomorphata</taxon>
        <taxon>Gobiaria</taxon>
        <taxon>Gobiiformes</taxon>
        <taxon>Gobioidei</taxon>
        <taxon>Gobiidae</taxon>
        <taxon>Oxudercinae</taxon>
        <taxon>Periophthalmus</taxon>
    </lineage>
</organism>
<evidence type="ECO:0000256" key="3">
    <source>
        <dbReference type="ARBA" id="ARBA00022724"/>
    </source>
</evidence>
<dbReference type="Gene3D" id="1.10.10.10">
    <property type="entry name" value="Winged helix-like DNA-binding domain superfamily/Winged helix DNA-binding domain"/>
    <property type="match status" value="1"/>
</dbReference>
<keyword evidence="4" id="KW-0805">Transcription regulation</keyword>
<reference evidence="10" key="2">
    <citation type="submission" date="2025-09" db="UniProtKB">
        <authorList>
            <consortium name="Ensembl"/>
        </authorList>
    </citation>
    <scope>IDENTIFICATION</scope>
</reference>
<keyword evidence="11" id="KW-1185">Reference proteome</keyword>
<evidence type="ECO:0000256" key="8">
    <source>
        <dbReference type="SAM" id="MobiDB-lite"/>
    </source>
</evidence>
<dbReference type="InterPro" id="IPR036388">
    <property type="entry name" value="WH-like_DNA-bd_sf"/>
</dbReference>
<dbReference type="GO" id="GO:0000978">
    <property type="term" value="F:RNA polymerase II cis-regulatory region sequence-specific DNA binding"/>
    <property type="evidence" value="ECO:0007669"/>
    <property type="project" value="TreeGrafter"/>
</dbReference>
<protein>
    <recommendedName>
        <fullName evidence="9">Paired domain-containing protein</fullName>
    </recommendedName>
</protein>
<dbReference type="InterPro" id="IPR009057">
    <property type="entry name" value="Homeodomain-like_sf"/>
</dbReference>
<keyword evidence="5" id="KW-0238">DNA-binding</keyword>
<feature type="region of interest" description="Disordered" evidence="8">
    <location>
        <begin position="1"/>
        <end position="22"/>
    </location>
</feature>
<sequence length="57" mass="6368">KDNTHKSGSVNQLGGTFMNGRPLPELKRRKMIELASEGVRPSQISRILRVSAYICVK</sequence>
<evidence type="ECO:0000256" key="5">
    <source>
        <dbReference type="ARBA" id="ARBA00023125"/>
    </source>
</evidence>
<comment type="subcellular location">
    <subcellularLocation>
        <location evidence="1">Nucleus</location>
    </subcellularLocation>
</comment>
<dbReference type="PANTHER" id="PTHR45636:SF47">
    <property type="entry name" value="PAIRED BOX PROTEIN PAX-4"/>
    <property type="match status" value="1"/>
</dbReference>
<feature type="domain" description="Paired" evidence="9">
    <location>
        <begin position="6"/>
        <end position="57"/>
    </location>
</feature>
<keyword evidence="3" id="KW-0563">Paired box</keyword>
<dbReference type="AlphaFoldDB" id="A0A3B3ZI23"/>
<dbReference type="InterPro" id="IPR001523">
    <property type="entry name" value="Paired_dom"/>
</dbReference>
<keyword evidence="7" id="KW-0539">Nucleus</keyword>
<feature type="compositionally biased region" description="Polar residues" evidence="8">
    <location>
        <begin position="1"/>
        <end position="14"/>
    </location>
</feature>
<accession>A0A3B3ZI23</accession>
<keyword evidence="6" id="KW-0804">Transcription</keyword>
<evidence type="ECO:0000256" key="2">
    <source>
        <dbReference type="ARBA" id="ARBA00022473"/>
    </source>
</evidence>
<dbReference type="SUPFAM" id="SSF46689">
    <property type="entry name" value="Homeodomain-like"/>
    <property type="match status" value="1"/>
</dbReference>
<evidence type="ECO:0000259" key="9">
    <source>
        <dbReference type="PROSITE" id="PS51057"/>
    </source>
</evidence>
<evidence type="ECO:0000313" key="10">
    <source>
        <dbReference type="Ensembl" id="ENSPMGP00000004258.1"/>
    </source>
</evidence>
<evidence type="ECO:0000313" key="11">
    <source>
        <dbReference type="Proteomes" id="UP000261520"/>
    </source>
</evidence>
<evidence type="ECO:0000256" key="4">
    <source>
        <dbReference type="ARBA" id="ARBA00023015"/>
    </source>
</evidence>
<evidence type="ECO:0000256" key="7">
    <source>
        <dbReference type="ARBA" id="ARBA00023242"/>
    </source>
</evidence>
<keyword evidence="2" id="KW-0217">Developmental protein</keyword>
<dbReference type="PROSITE" id="PS51057">
    <property type="entry name" value="PAIRED_2"/>
    <property type="match status" value="1"/>
</dbReference>
<dbReference type="GO" id="GO:0000981">
    <property type="term" value="F:DNA-binding transcription factor activity, RNA polymerase II-specific"/>
    <property type="evidence" value="ECO:0007669"/>
    <property type="project" value="TreeGrafter"/>
</dbReference>
<reference evidence="10" key="1">
    <citation type="submission" date="2025-08" db="UniProtKB">
        <authorList>
            <consortium name="Ensembl"/>
        </authorList>
    </citation>
    <scope>IDENTIFICATION</scope>
</reference>
<proteinExistence type="predicted"/>
<dbReference type="Ensembl" id="ENSPMGT00000004525.1">
    <property type="protein sequence ID" value="ENSPMGP00000004258.1"/>
    <property type="gene ID" value="ENSPMGG00000003631.1"/>
</dbReference>